<accession>A0ABQ9UFG8</accession>
<reference evidence="7 8" key="1">
    <citation type="submission" date="2023-05" db="EMBL/GenBank/DDBJ databases">
        <title>B98-5 Cell Line De Novo Hybrid Assembly: An Optical Mapping Approach.</title>
        <authorList>
            <person name="Kananen K."/>
            <person name="Auerbach J.A."/>
            <person name="Kautto E."/>
            <person name="Blachly J.S."/>
        </authorList>
    </citation>
    <scope>NUCLEOTIDE SEQUENCE [LARGE SCALE GENOMIC DNA]</scope>
    <source>
        <strain evidence="7">B95-8</strain>
        <tissue evidence="7">Cell line</tissue>
    </source>
</reference>
<dbReference type="PANTHER" id="PTHR12062">
    <property type="entry name" value="N-ACETYLGLUCOSAMINYLTRANSFERASE VI"/>
    <property type="match status" value="1"/>
</dbReference>
<evidence type="ECO:0000256" key="5">
    <source>
        <dbReference type="SAM" id="Phobius"/>
    </source>
</evidence>
<comment type="caution">
    <text evidence="7">The sequence shown here is derived from an EMBL/GenBank/DDBJ whole genome shotgun (WGS) entry which is preliminary data.</text>
</comment>
<keyword evidence="3" id="KW-0735">Signal-anchor</keyword>
<protein>
    <submittedName>
        <fullName evidence="7">Alpha-1,3-mannosyl-glycoprotein 4-beta-N-acetylglucosaminyltransferase B</fullName>
    </submittedName>
</protein>
<dbReference type="PANTHER" id="PTHR12062:SF1">
    <property type="entry name" value="ALPHA-1,3-MANNOSYL-GLYCOPROTEIN 4-BETA-N-ACETYLGLUCOSAMINYLTRANSFERASE B"/>
    <property type="match status" value="1"/>
</dbReference>
<dbReference type="EMBL" id="JASSZA010000013">
    <property type="protein sequence ID" value="KAK2095765.1"/>
    <property type="molecule type" value="Genomic_DNA"/>
</dbReference>
<evidence type="ECO:0000256" key="4">
    <source>
        <dbReference type="ARBA" id="ARBA00023034"/>
    </source>
</evidence>
<feature type="domain" description="MGAT4 conserved region" evidence="6">
    <location>
        <begin position="139"/>
        <end position="260"/>
    </location>
</feature>
<comment type="similarity">
    <text evidence="2">Belongs to the glycosyltransferase 54 family.</text>
</comment>
<dbReference type="Proteomes" id="UP001266305">
    <property type="component" value="Unassembled WGS sequence"/>
</dbReference>
<feature type="transmembrane region" description="Helical" evidence="5">
    <location>
        <begin position="40"/>
        <end position="59"/>
    </location>
</feature>
<feature type="non-terminal residue" evidence="7">
    <location>
        <position position="1"/>
    </location>
</feature>
<organism evidence="7 8">
    <name type="scientific">Saguinus oedipus</name>
    <name type="common">Cotton-top tamarin</name>
    <name type="synonym">Oedipomidas oedipus</name>
    <dbReference type="NCBI Taxonomy" id="9490"/>
    <lineage>
        <taxon>Eukaryota</taxon>
        <taxon>Metazoa</taxon>
        <taxon>Chordata</taxon>
        <taxon>Craniata</taxon>
        <taxon>Vertebrata</taxon>
        <taxon>Euteleostomi</taxon>
        <taxon>Mammalia</taxon>
        <taxon>Eutheria</taxon>
        <taxon>Euarchontoglires</taxon>
        <taxon>Primates</taxon>
        <taxon>Haplorrhini</taxon>
        <taxon>Platyrrhini</taxon>
        <taxon>Cebidae</taxon>
        <taxon>Callitrichinae</taxon>
        <taxon>Saguinus</taxon>
    </lineage>
</organism>
<evidence type="ECO:0000313" key="7">
    <source>
        <dbReference type="EMBL" id="KAK2095765.1"/>
    </source>
</evidence>
<evidence type="ECO:0000256" key="2">
    <source>
        <dbReference type="ARBA" id="ARBA00009090"/>
    </source>
</evidence>
<sequence length="264" mass="29209">AATFPGSCPHAPLQGPCSLGLGPLGASRTPEEKGLRNRTFLTLVLFCLWAFLSLSWYAALSGKKGDVVDFYQREFLAVRYRLHTAEQEGLRPSKELNLGRSEREALGKRESNRTWGRLTEDRLLKPGNGSHLQELHPPTVFHHPPHLLAKESSLQPAVRVGQGRTRVSVVMGIPSGRCTCTWLTLYSLISELSPQEKKDSVIVVLTAETDPQYTSAVTENIKALFPTEMHSGLLGVISPSPHFYPDFCCLLESFGDPKESQVED</sequence>
<proteinExistence type="inferred from homology"/>
<evidence type="ECO:0000313" key="8">
    <source>
        <dbReference type="Proteomes" id="UP001266305"/>
    </source>
</evidence>
<evidence type="ECO:0000259" key="6">
    <source>
        <dbReference type="Pfam" id="PF04666"/>
    </source>
</evidence>
<dbReference type="InterPro" id="IPR006759">
    <property type="entry name" value="Glyco_transf_54"/>
</dbReference>
<dbReference type="InterPro" id="IPR057279">
    <property type="entry name" value="MGAT4"/>
</dbReference>
<keyword evidence="8" id="KW-1185">Reference proteome</keyword>
<keyword evidence="4" id="KW-0333">Golgi apparatus</keyword>
<keyword evidence="5" id="KW-1133">Transmembrane helix</keyword>
<evidence type="ECO:0000256" key="3">
    <source>
        <dbReference type="ARBA" id="ARBA00022968"/>
    </source>
</evidence>
<name>A0ABQ9UFG8_SAGOE</name>
<comment type="subcellular location">
    <subcellularLocation>
        <location evidence="1">Golgi apparatus membrane</location>
        <topology evidence="1">Single-pass type II membrane protein</topology>
    </subcellularLocation>
</comment>
<dbReference type="Pfam" id="PF04666">
    <property type="entry name" value="MGAT4_cons"/>
    <property type="match status" value="1"/>
</dbReference>
<keyword evidence="5" id="KW-0472">Membrane</keyword>
<gene>
    <name evidence="7" type="primary">MGAT4B_5</name>
    <name evidence="7" type="ORF">P7K49_027181</name>
</gene>
<evidence type="ECO:0000256" key="1">
    <source>
        <dbReference type="ARBA" id="ARBA00004323"/>
    </source>
</evidence>
<keyword evidence="5" id="KW-0812">Transmembrane</keyword>